<dbReference type="PANTHER" id="PTHR43433:SF5">
    <property type="entry name" value="AB HYDROLASE-1 DOMAIN-CONTAINING PROTEIN"/>
    <property type="match status" value="1"/>
</dbReference>
<dbReference type="InterPro" id="IPR050471">
    <property type="entry name" value="AB_hydrolase"/>
</dbReference>
<organism evidence="2 3">
    <name type="scientific">Aspergillus pseudoviridinutans</name>
    <dbReference type="NCBI Taxonomy" id="1517512"/>
    <lineage>
        <taxon>Eukaryota</taxon>
        <taxon>Fungi</taxon>
        <taxon>Dikarya</taxon>
        <taxon>Ascomycota</taxon>
        <taxon>Pezizomycotina</taxon>
        <taxon>Eurotiomycetes</taxon>
        <taxon>Eurotiomycetidae</taxon>
        <taxon>Eurotiales</taxon>
        <taxon>Aspergillaceae</taxon>
        <taxon>Aspergillus</taxon>
        <taxon>Aspergillus subgen. Fumigati</taxon>
    </lineage>
</organism>
<dbReference type="InterPro" id="IPR000073">
    <property type="entry name" value="AB_hydrolase_1"/>
</dbReference>
<dbReference type="Pfam" id="PF00561">
    <property type="entry name" value="Abhydrolase_1"/>
    <property type="match status" value="1"/>
</dbReference>
<proteinExistence type="predicted"/>
<dbReference type="AlphaFoldDB" id="A0A9P3EUE2"/>
<name>A0A9P3EUE2_9EURO</name>
<dbReference type="RefSeq" id="XP_043159242.1">
    <property type="nucleotide sequence ID" value="XM_043303307.1"/>
</dbReference>
<reference evidence="2 3" key="1">
    <citation type="submission" date="2018-10" db="EMBL/GenBank/DDBJ databases">
        <title>Pan-genome distribution and transcriptional activeness of fungal secondary metabolism genes in Aspergillus section Fumigati.</title>
        <authorList>
            <person name="Takahashi H."/>
            <person name="Umemura M."/>
            <person name="Ninomiya A."/>
            <person name="Kusuya Y."/>
            <person name="Urayama S."/>
            <person name="Shimizu M."/>
            <person name="Watanabe A."/>
            <person name="Kamei K."/>
            <person name="Yaguchi T."/>
            <person name="Hagiwara D."/>
        </authorList>
    </citation>
    <scope>NUCLEOTIDE SEQUENCE [LARGE SCALE GENOMIC DNA]</scope>
    <source>
        <strain evidence="2 3">IFM 55266</strain>
    </source>
</reference>
<protein>
    <recommendedName>
        <fullName evidence="1">AB hydrolase-1 domain-containing protein</fullName>
    </recommendedName>
</protein>
<dbReference type="PRINTS" id="PR00111">
    <property type="entry name" value="ABHYDROLASE"/>
</dbReference>
<dbReference type="EMBL" id="BHVY01000005">
    <property type="protein sequence ID" value="GIJ88496.1"/>
    <property type="molecule type" value="Genomic_DNA"/>
</dbReference>
<evidence type="ECO:0000313" key="2">
    <source>
        <dbReference type="EMBL" id="GIJ88496.1"/>
    </source>
</evidence>
<evidence type="ECO:0000313" key="3">
    <source>
        <dbReference type="Proteomes" id="UP001043456"/>
    </source>
</evidence>
<dbReference type="OrthoDB" id="4475255at2759"/>
<dbReference type="SUPFAM" id="SSF53474">
    <property type="entry name" value="alpha/beta-Hydrolases"/>
    <property type="match status" value="1"/>
</dbReference>
<dbReference type="GeneID" id="67006030"/>
<dbReference type="InterPro" id="IPR029058">
    <property type="entry name" value="AB_hydrolase_fold"/>
</dbReference>
<sequence length="282" mass="30880">MQAYQSVPTRWVSVDGSKIAYRRIGKPGAVPLLFITHFRGTMDVLDPLLINSIARNREVILFDNTGVGHSEGTVPDSLPAMALTTVGFLTAIGVDKADIIGFSMGGLIAQYIAVDHPHFVNKLVLAGTQSGYGDGVAYAPPEVLESLSVPGQPLEEDIVPLFFTPTETSRALGHQWFERIMERHVTGEEAKGFLEGPGVTAQHTAIWKFASDPEIFERLGTIKMPVLVTNGQNDIMAPTVNSYILQRKLPNAELHIYADSGHGHLFQMPETYAKQLELFLGR</sequence>
<dbReference type="Gene3D" id="3.40.50.1820">
    <property type="entry name" value="alpha/beta hydrolase"/>
    <property type="match status" value="1"/>
</dbReference>
<keyword evidence="3" id="KW-1185">Reference proteome</keyword>
<feature type="domain" description="AB hydrolase-1" evidence="1">
    <location>
        <begin position="40"/>
        <end position="263"/>
    </location>
</feature>
<comment type="caution">
    <text evidence="2">The sequence shown here is derived from an EMBL/GenBank/DDBJ whole genome shotgun (WGS) entry which is preliminary data.</text>
</comment>
<evidence type="ECO:0000259" key="1">
    <source>
        <dbReference type="Pfam" id="PF00561"/>
    </source>
</evidence>
<dbReference type="PANTHER" id="PTHR43433">
    <property type="entry name" value="HYDROLASE, ALPHA/BETA FOLD FAMILY PROTEIN"/>
    <property type="match status" value="1"/>
</dbReference>
<accession>A0A9P3EUE2</accession>
<gene>
    <name evidence="2" type="ORF">Asppvi_007420</name>
</gene>
<dbReference type="Proteomes" id="UP001043456">
    <property type="component" value="Unassembled WGS sequence"/>
</dbReference>